<dbReference type="EMBL" id="SMFZ01000001">
    <property type="protein sequence ID" value="TCK25648.1"/>
    <property type="molecule type" value="Genomic_DNA"/>
</dbReference>
<dbReference type="InterPro" id="IPR025736">
    <property type="entry name" value="PucR_C-HTH_dom"/>
</dbReference>
<comment type="caution">
    <text evidence="3">The sequence shown here is derived from an EMBL/GenBank/DDBJ whole genome shotgun (WGS) entry which is preliminary data.</text>
</comment>
<name>A0A4R1HTT7_PSEEN</name>
<evidence type="ECO:0000259" key="2">
    <source>
        <dbReference type="Pfam" id="PF13556"/>
    </source>
</evidence>
<dbReference type="InterPro" id="IPR042070">
    <property type="entry name" value="PucR_C-HTH_sf"/>
</dbReference>
<protein>
    <submittedName>
        <fullName evidence="3">Purine catabolism regulator</fullName>
    </submittedName>
</protein>
<dbReference type="PANTHER" id="PTHR33744:SF1">
    <property type="entry name" value="DNA-BINDING TRANSCRIPTIONAL ACTIVATOR ADER"/>
    <property type="match status" value="1"/>
</dbReference>
<dbReference type="Pfam" id="PF07905">
    <property type="entry name" value="PucR"/>
    <property type="match status" value="1"/>
</dbReference>
<feature type="domain" description="PucR C-terminal helix-turn-helix" evidence="2">
    <location>
        <begin position="426"/>
        <end position="482"/>
    </location>
</feature>
<dbReference type="Gene3D" id="1.10.10.2840">
    <property type="entry name" value="PucR C-terminal helix-turn-helix domain"/>
    <property type="match status" value="1"/>
</dbReference>
<dbReference type="InterPro" id="IPR012914">
    <property type="entry name" value="PucR_dom"/>
</dbReference>
<dbReference type="AlphaFoldDB" id="A0A4R1HTT7"/>
<reference evidence="3 4" key="1">
    <citation type="submission" date="2019-03" db="EMBL/GenBank/DDBJ databases">
        <title>Sequencing the genomes of 1000 actinobacteria strains.</title>
        <authorList>
            <person name="Klenk H.-P."/>
        </authorList>
    </citation>
    <scope>NUCLEOTIDE SEQUENCE [LARGE SCALE GENOMIC DNA]</scope>
    <source>
        <strain evidence="3 4">DSM 44969</strain>
    </source>
</reference>
<sequence>MCKTATVPTLADIVAIPELGLRTLAATASGRQLRWVATSELADPTPYLEGGELLLTTGLVPPDWSVYVDHLVRAGVVAVGFGVGLSSSDVPPELVDAAAREGLGLVAVPEVTPFIAISKAVAELLASEESARIRAALELQQELVRTFLGRGGAGAAFRALARATAGAAALVDGEGAAVTPADFRLGEPGRRALVSLRNGTAQGAATEVDDGGVTVVQPVDPDGDGPFLVLTTRTAPDGLLRAALVTLVALLSLDSRRARAADETDLRLRDRTTRLVLDGNAEAARGLALVMRAEPTIPASVRIVRADGLPAGERGRLAVSRPDILTADGGGDELVAVVTDAQAGDLVDDLRGRGGRVGTGPLLPVGEASLSDAGARTALALTAPGPLQVVTWDDRFRGDVRAALPDPAARVLADQILGDVGDDPVLLDSLYAFLNHLGHWQPAADELGIHRNTLRSRMDRVAAITGRSLDTAAARADLWIAVVAAREDRAAGGARSI</sequence>
<dbReference type="Proteomes" id="UP000295560">
    <property type="component" value="Unassembled WGS sequence"/>
</dbReference>
<keyword evidence="4" id="KW-1185">Reference proteome</keyword>
<evidence type="ECO:0000259" key="1">
    <source>
        <dbReference type="Pfam" id="PF07905"/>
    </source>
</evidence>
<accession>A0A4R1HTT7</accession>
<feature type="domain" description="Purine catabolism PurC-like" evidence="1">
    <location>
        <begin position="12"/>
        <end position="124"/>
    </location>
</feature>
<evidence type="ECO:0000313" key="4">
    <source>
        <dbReference type="Proteomes" id="UP000295560"/>
    </source>
</evidence>
<dbReference type="PANTHER" id="PTHR33744">
    <property type="entry name" value="CARBOHYDRATE DIACID REGULATOR"/>
    <property type="match status" value="1"/>
</dbReference>
<gene>
    <name evidence="3" type="ORF">EV378_1465</name>
</gene>
<organism evidence="3 4">
    <name type="scientific">Pseudonocardia endophytica</name>
    <dbReference type="NCBI Taxonomy" id="401976"/>
    <lineage>
        <taxon>Bacteria</taxon>
        <taxon>Bacillati</taxon>
        <taxon>Actinomycetota</taxon>
        <taxon>Actinomycetes</taxon>
        <taxon>Pseudonocardiales</taxon>
        <taxon>Pseudonocardiaceae</taxon>
        <taxon>Pseudonocardia</taxon>
    </lineage>
</organism>
<proteinExistence type="predicted"/>
<dbReference type="Pfam" id="PF13556">
    <property type="entry name" value="HTH_30"/>
    <property type="match status" value="1"/>
</dbReference>
<dbReference type="InterPro" id="IPR051448">
    <property type="entry name" value="CdaR-like_regulators"/>
</dbReference>
<evidence type="ECO:0000313" key="3">
    <source>
        <dbReference type="EMBL" id="TCK25648.1"/>
    </source>
</evidence>